<evidence type="ECO:0000313" key="2">
    <source>
        <dbReference type="Proteomes" id="UP001305702"/>
    </source>
</evidence>
<dbReference type="RefSeq" id="WP_315607272.1">
    <property type="nucleotide sequence ID" value="NZ_CP130318.1"/>
</dbReference>
<accession>A0AA96LHQ5</accession>
<name>A0AA96LHQ5_9BACL</name>
<dbReference type="EMBL" id="CP130318">
    <property type="protein sequence ID" value="WNQ13489.1"/>
    <property type="molecule type" value="Genomic_DNA"/>
</dbReference>
<gene>
    <name evidence="1" type="ORF">MJA45_10860</name>
</gene>
<keyword evidence="2" id="KW-1185">Reference proteome</keyword>
<dbReference type="Proteomes" id="UP001305702">
    <property type="component" value="Chromosome"/>
</dbReference>
<proteinExistence type="predicted"/>
<dbReference type="KEGG" id="paun:MJA45_10860"/>
<dbReference type="AlphaFoldDB" id="A0AA96LHQ5"/>
<organism evidence="1 2">
    <name type="scientific">Paenibacillus aurantius</name>
    <dbReference type="NCBI Taxonomy" id="2918900"/>
    <lineage>
        <taxon>Bacteria</taxon>
        <taxon>Bacillati</taxon>
        <taxon>Bacillota</taxon>
        <taxon>Bacilli</taxon>
        <taxon>Bacillales</taxon>
        <taxon>Paenibacillaceae</taxon>
        <taxon>Paenibacillus</taxon>
    </lineage>
</organism>
<sequence length="91" mass="10760">MNVQDALFNWLQIKLVQEARPDDGAAKETVDFFEQILREDHKMTVFEVVRTDDTMVHIQYETDGRKKLQMFDREAAERLLADIEANPKYNE</sequence>
<reference evidence="1 2" key="1">
    <citation type="submission" date="2022-02" db="EMBL/GenBank/DDBJ databases">
        <title>Paenibacillus sp. MBLB1776 Whole Genome Shotgun Sequencing.</title>
        <authorList>
            <person name="Hwang C.Y."/>
            <person name="Cho E.-S."/>
            <person name="Seo M.-J."/>
        </authorList>
    </citation>
    <scope>NUCLEOTIDE SEQUENCE [LARGE SCALE GENOMIC DNA]</scope>
    <source>
        <strain evidence="1 2">MBLB1776</strain>
    </source>
</reference>
<evidence type="ECO:0000313" key="1">
    <source>
        <dbReference type="EMBL" id="WNQ13489.1"/>
    </source>
</evidence>
<protein>
    <submittedName>
        <fullName evidence="1">Uncharacterized protein</fullName>
    </submittedName>
</protein>